<dbReference type="Proteomes" id="UP001054252">
    <property type="component" value="Unassembled WGS sequence"/>
</dbReference>
<evidence type="ECO:0000256" key="1">
    <source>
        <dbReference type="SAM" id="MobiDB-lite"/>
    </source>
</evidence>
<reference evidence="2 3" key="1">
    <citation type="journal article" date="2021" name="Commun. Biol.">
        <title>The genome of Shorea leprosula (Dipterocarpaceae) highlights the ecological relevance of drought in aseasonal tropical rainforests.</title>
        <authorList>
            <person name="Ng K.K.S."/>
            <person name="Kobayashi M.J."/>
            <person name="Fawcett J.A."/>
            <person name="Hatakeyama M."/>
            <person name="Paape T."/>
            <person name="Ng C.H."/>
            <person name="Ang C.C."/>
            <person name="Tnah L.H."/>
            <person name="Lee C.T."/>
            <person name="Nishiyama T."/>
            <person name="Sese J."/>
            <person name="O'Brien M.J."/>
            <person name="Copetti D."/>
            <person name="Mohd Noor M.I."/>
            <person name="Ong R.C."/>
            <person name="Putra M."/>
            <person name="Sireger I.Z."/>
            <person name="Indrioko S."/>
            <person name="Kosugi Y."/>
            <person name="Izuno A."/>
            <person name="Isagi Y."/>
            <person name="Lee S.L."/>
            <person name="Shimizu K.K."/>
        </authorList>
    </citation>
    <scope>NUCLEOTIDE SEQUENCE [LARGE SCALE GENOMIC DNA]</scope>
    <source>
        <strain evidence="2">214</strain>
    </source>
</reference>
<comment type="caution">
    <text evidence="2">The sequence shown here is derived from an EMBL/GenBank/DDBJ whole genome shotgun (WGS) entry which is preliminary data.</text>
</comment>
<keyword evidence="3" id="KW-1185">Reference proteome</keyword>
<dbReference type="EMBL" id="BPVZ01000384">
    <property type="protein sequence ID" value="GKV50649.1"/>
    <property type="molecule type" value="Genomic_DNA"/>
</dbReference>
<proteinExistence type="predicted"/>
<name>A0AAV5MNS9_9ROSI</name>
<dbReference type="AlphaFoldDB" id="A0AAV5MNS9"/>
<feature type="region of interest" description="Disordered" evidence="1">
    <location>
        <begin position="211"/>
        <end position="230"/>
    </location>
</feature>
<evidence type="ECO:0000313" key="3">
    <source>
        <dbReference type="Proteomes" id="UP001054252"/>
    </source>
</evidence>
<feature type="region of interest" description="Disordered" evidence="1">
    <location>
        <begin position="99"/>
        <end position="122"/>
    </location>
</feature>
<evidence type="ECO:0008006" key="4">
    <source>
        <dbReference type="Google" id="ProtNLM"/>
    </source>
</evidence>
<dbReference type="PANTHER" id="PTHR35046:SF9">
    <property type="entry name" value="RNA-DIRECTED DNA POLYMERASE"/>
    <property type="match status" value="1"/>
</dbReference>
<feature type="compositionally biased region" description="Polar residues" evidence="1">
    <location>
        <begin position="217"/>
        <end position="230"/>
    </location>
</feature>
<evidence type="ECO:0000313" key="2">
    <source>
        <dbReference type="EMBL" id="GKV50649.1"/>
    </source>
</evidence>
<dbReference type="PANTHER" id="PTHR35046">
    <property type="entry name" value="ZINC KNUCKLE (CCHC-TYPE) FAMILY PROTEIN"/>
    <property type="match status" value="1"/>
</dbReference>
<protein>
    <recommendedName>
        <fullName evidence="4">Reverse transcriptase domain-containing protein</fullName>
    </recommendedName>
</protein>
<gene>
    <name evidence="2" type="ORF">SLEP1_g57350</name>
</gene>
<accession>A0AAV5MNS9</accession>
<organism evidence="2 3">
    <name type="scientific">Rubroshorea leprosula</name>
    <dbReference type="NCBI Taxonomy" id="152421"/>
    <lineage>
        <taxon>Eukaryota</taxon>
        <taxon>Viridiplantae</taxon>
        <taxon>Streptophyta</taxon>
        <taxon>Embryophyta</taxon>
        <taxon>Tracheophyta</taxon>
        <taxon>Spermatophyta</taxon>
        <taxon>Magnoliopsida</taxon>
        <taxon>eudicotyledons</taxon>
        <taxon>Gunneridae</taxon>
        <taxon>Pentapetalae</taxon>
        <taxon>rosids</taxon>
        <taxon>malvids</taxon>
        <taxon>Malvales</taxon>
        <taxon>Dipterocarpaceae</taxon>
        <taxon>Rubroshorea</taxon>
    </lineage>
</organism>
<sequence>MSSNDAKSTTSKHHVDESFMLKAMQQFQRLDIMFGEIRDKRDKMEKQDAAIAKLYQIQNGSPNLCRNDADDDLKDDYEDALNNDAQNSNLSMDRFMRGKGDQRSRFNRGGQNMMRWGDRPNRDLGSIKMKIPPFQGKNDPDGLTQGSKSIEDYPKEMEIAMVRANVEEDREATMAWFLHGLNHDIANVVELQHYVELEDMMHMAMKVERQLKHKGATTRTRQNSGSSLMS</sequence>